<keyword evidence="2" id="KW-0067">ATP-binding</keyword>
<evidence type="ECO:0000256" key="1">
    <source>
        <dbReference type="PIRSR" id="PIRSR640198-1"/>
    </source>
</evidence>
<dbReference type="GO" id="GO:0005524">
    <property type="term" value="F:ATP binding"/>
    <property type="evidence" value="ECO:0007669"/>
    <property type="project" value="UniProtKB-KW"/>
</dbReference>
<dbReference type="InterPro" id="IPR036597">
    <property type="entry name" value="Fido-like_dom_sf"/>
</dbReference>
<evidence type="ECO:0000256" key="2">
    <source>
        <dbReference type="PIRSR" id="PIRSR640198-2"/>
    </source>
</evidence>
<feature type="binding site" evidence="2">
    <location>
        <begin position="219"/>
        <end position="220"/>
    </location>
    <ligand>
        <name>ATP</name>
        <dbReference type="ChEBI" id="CHEBI:30616"/>
    </ligand>
</feature>
<dbReference type="PANTHER" id="PTHR13504:SF38">
    <property type="entry name" value="FIDO DOMAIN-CONTAINING PROTEIN"/>
    <property type="match status" value="1"/>
</dbReference>
<sequence>MASDESRAYSMVLEWWGLLPRPVRRRELGDFAMEFAYHSARVEGAELTYEESREVFEQGSVTAYTGDVRSLVSLTNQKAAFGWMTERLEERASLDEAFVLTLHRTLTYGTYSPTQLADGERPGTYKLSDYIVRETHDVGAAPDECPRLTRELLRDVDETLPGLTPRRAVTCAAFLHNELVTIHPFSEGTGRVARELANYVLLFGGHPPVSVFEDEVDAYYAALEAFDDTGDLEPFKRLLRHETVRSWEDRVR</sequence>
<organism evidence="5 6">
    <name type="scientific">Granulimonas faecalis</name>
    <dbReference type="NCBI Taxonomy" id="2894155"/>
    <lineage>
        <taxon>Bacteria</taxon>
        <taxon>Bacillati</taxon>
        <taxon>Actinomycetota</taxon>
        <taxon>Coriobacteriia</taxon>
        <taxon>Coriobacteriales</taxon>
        <taxon>Kribbibacteriaceae</taxon>
        <taxon>Granulimonas</taxon>
    </lineage>
</organism>
<protein>
    <recommendedName>
        <fullName evidence="4">Fido domain-containing protein</fullName>
    </recommendedName>
</protein>
<feature type="domain" description="Fido" evidence="4">
    <location>
        <begin position="94"/>
        <end position="241"/>
    </location>
</feature>
<dbReference type="PANTHER" id="PTHR13504">
    <property type="entry name" value="FIDO DOMAIN-CONTAINING PROTEIN DDB_G0283145"/>
    <property type="match status" value="1"/>
</dbReference>
<evidence type="ECO:0000256" key="3">
    <source>
        <dbReference type="PIRSR" id="PIRSR640198-3"/>
    </source>
</evidence>
<dbReference type="PROSITE" id="PS51459">
    <property type="entry name" value="FIDO"/>
    <property type="match status" value="1"/>
</dbReference>
<comment type="caution">
    <text evidence="5">The sequence shown here is derived from an EMBL/GenBank/DDBJ whole genome shotgun (WGS) entry which is preliminary data.</text>
</comment>
<dbReference type="Gene3D" id="1.10.3290.10">
    <property type="entry name" value="Fido-like domain"/>
    <property type="match status" value="1"/>
</dbReference>
<name>A0AAV5AZM3_9ACTN</name>
<dbReference type="Pfam" id="PF02661">
    <property type="entry name" value="Fic"/>
    <property type="match status" value="1"/>
</dbReference>
<reference evidence="5" key="1">
    <citation type="journal article" date="2022" name="Int. J. Syst. Evol. Microbiol.">
        <title>Granulimonas faecalis gen. nov., sp. nov., and Leptogranulimonas caecicola gen. nov., sp. nov., novel lactate-producing Atopobiaceae bacteria isolated from mouse intestines, and an emended description of the family Atopobiaceae.</title>
        <authorList>
            <person name="Morinaga K."/>
            <person name="Kusada H."/>
            <person name="Sakamoto S."/>
            <person name="Murakami T."/>
            <person name="Toyoda A."/>
            <person name="Mori H."/>
            <person name="Meng X.Y."/>
            <person name="Takashino M."/>
            <person name="Murotomi K."/>
            <person name="Tamaki H."/>
        </authorList>
    </citation>
    <scope>NUCLEOTIDE SEQUENCE</scope>
    <source>
        <strain evidence="5">OPF53</strain>
    </source>
</reference>
<dbReference type="SUPFAM" id="SSF140931">
    <property type="entry name" value="Fic-like"/>
    <property type="match status" value="1"/>
</dbReference>
<keyword evidence="6" id="KW-1185">Reference proteome</keyword>
<feature type="site" description="Important for autoinhibition of adenylyltransferase activity" evidence="3">
    <location>
        <position position="43"/>
    </location>
</feature>
<evidence type="ECO:0000313" key="5">
    <source>
        <dbReference type="EMBL" id="GJM54982.1"/>
    </source>
</evidence>
<dbReference type="InterPro" id="IPR003812">
    <property type="entry name" value="Fido"/>
</dbReference>
<evidence type="ECO:0000259" key="4">
    <source>
        <dbReference type="PROSITE" id="PS51459"/>
    </source>
</evidence>
<gene>
    <name evidence="5" type="ORF">ATOP_06370</name>
</gene>
<dbReference type="EMBL" id="BQKC01000001">
    <property type="protein sequence ID" value="GJM54982.1"/>
    <property type="molecule type" value="Genomic_DNA"/>
</dbReference>
<evidence type="ECO:0000313" key="6">
    <source>
        <dbReference type="Proteomes" id="UP001055025"/>
    </source>
</evidence>
<proteinExistence type="predicted"/>
<dbReference type="RefSeq" id="WP_168354008.1">
    <property type="nucleotide sequence ID" value="NZ_BQKC01000001.1"/>
</dbReference>
<dbReference type="Proteomes" id="UP001055025">
    <property type="component" value="Unassembled WGS sequence"/>
</dbReference>
<feature type="active site" evidence="1">
    <location>
        <position position="183"/>
    </location>
</feature>
<accession>A0AAV5AZM3</accession>
<dbReference type="AlphaFoldDB" id="A0AAV5AZM3"/>
<dbReference type="InterPro" id="IPR040198">
    <property type="entry name" value="Fido_containing"/>
</dbReference>
<keyword evidence="2" id="KW-0547">Nucleotide-binding</keyword>